<dbReference type="InterPro" id="IPR000157">
    <property type="entry name" value="TIR_dom"/>
</dbReference>
<dbReference type="Proteomes" id="UP000472264">
    <property type="component" value="Chromosome 13"/>
</dbReference>
<dbReference type="GO" id="GO:0034142">
    <property type="term" value="P:toll-like receptor 4 signaling pathway"/>
    <property type="evidence" value="ECO:0007669"/>
    <property type="project" value="TreeGrafter"/>
</dbReference>
<dbReference type="GO" id="GO:0035662">
    <property type="term" value="F:Toll-like receptor 4 binding"/>
    <property type="evidence" value="ECO:0007669"/>
    <property type="project" value="TreeGrafter"/>
</dbReference>
<name>A0A665UKD2_ECHNA</name>
<dbReference type="InParanoid" id="A0A665UKD2"/>
<feature type="compositionally biased region" description="Low complexity" evidence="1">
    <location>
        <begin position="27"/>
        <end position="47"/>
    </location>
</feature>
<dbReference type="InterPro" id="IPR035897">
    <property type="entry name" value="Toll_tir_struct_dom_sf"/>
</dbReference>
<sequence length="259" mass="28999">MHGWFQKLFKSRTSSSSQEQKPKVTGPSTSSFSLSSSPSSSSSSSSPPTTPSKLQAPPSFLSSTQRWTRQYDLLVCHSLADSDIEEAKRLVSFLEASPCSLRCFLWQRDVCVGGAVPTEFCQAVQESHMQALLITPNFLQEEWCKYMMHQVLAEGPMSNRLIPLIKNLPHSQYPHELKFYIYINLNYNTDKAYTRISMTVFNYLENLVKNERAHEHSMDSSSGADGGEASSGADELIPDSDSAETSIPVEEMHHVDEHL</sequence>
<dbReference type="Gene3D" id="3.40.50.10140">
    <property type="entry name" value="Toll/interleukin-1 receptor homology (TIR) domain"/>
    <property type="match status" value="1"/>
</dbReference>
<dbReference type="PROSITE" id="PS50104">
    <property type="entry name" value="TIR"/>
    <property type="match status" value="1"/>
</dbReference>
<dbReference type="AlphaFoldDB" id="A0A665UKD2"/>
<accession>A0A665UKD2</accession>
<dbReference type="OrthoDB" id="9424455at2759"/>
<feature type="domain" description="TIR" evidence="2">
    <location>
        <begin position="69"/>
        <end position="207"/>
    </location>
</feature>
<dbReference type="SUPFAM" id="SSF52200">
    <property type="entry name" value="Toll/Interleukin receptor TIR domain"/>
    <property type="match status" value="1"/>
</dbReference>
<dbReference type="GO" id="GO:0032760">
    <property type="term" value="P:positive regulation of tumor necrosis factor production"/>
    <property type="evidence" value="ECO:0007669"/>
    <property type="project" value="TreeGrafter"/>
</dbReference>
<dbReference type="CTD" id="114609"/>
<dbReference type="Ensembl" id="ENSENLT00000020476.1">
    <property type="protein sequence ID" value="ENSENLP00000019756.1"/>
    <property type="gene ID" value="ENSENLG00000009049.1"/>
</dbReference>
<reference evidence="3" key="2">
    <citation type="submission" date="2025-08" db="UniProtKB">
        <authorList>
            <consortium name="Ensembl"/>
        </authorList>
    </citation>
    <scope>IDENTIFICATION</scope>
</reference>
<evidence type="ECO:0000256" key="1">
    <source>
        <dbReference type="SAM" id="MobiDB-lite"/>
    </source>
</evidence>
<dbReference type="OMA" id="MHGWFQK"/>
<evidence type="ECO:0000313" key="4">
    <source>
        <dbReference type="Proteomes" id="UP000472264"/>
    </source>
</evidence>
<evidence type="ECO:0000259" key="2">
    <source>
        <dbReference type="PROSITE" id="PS50104"/>
    </source>
</evidence>
<proteinExistence type="predicted"/>
<reference evidence="3" key="1">
    <citation type="submission" date="2021-04" db="EMBL/GenBank/DDBJ databases">
        <authorList>
            <consortium name="Wellcome Sanger Institute Data Sharing"/>
        </authorList>
    </citation>
    <scope>NUCLEOTIDE SEQUENCE [LARGE SCALE GENOMIC DNA]</scope>
</reference>
<keyword evidence="4" id="KW-1185">Reference proteome</keyword>
<dbReference type="InterPro" id="IPR017279">
    <property type="entry name" value="Tol-interleuk_rcpt_adapt_Tirap"/>
</dbReference>
<protein>
    <recommendedName>
        <fullName evidence="2">TIR domain-containing protein</fullName>
    </recommendedName>
</protein>
<dbReference type="PANTHER" id="PTHR22662">
    <property type="entry name" value="TIRAP"/>
    <property type="match status" value="1"/>
</dbReference>
<feature type="compositionally biased region" description="Low complexity" evidence="1">
    <location>
        <begin position="219"/>
        <end position="235"/>
    </location>
</feature>
<feature type="region of interest" description="Disordered" evidence="1">
    <location>
        <begin position="214"/>
        <end position="259"/>
    </location>
</feature>
<reference evidence="3" key="3">
    <citation type="submission" date="2025-09" db="UniProtKB">
        <authorList>
            <consortium name="Ensembl"/>
        </authorList>
    </citation>
    <scope>IDENTIFICATION</scope>
</reference>
<dbReference type="GO" id="GO:0005737">
    <property type="term" value="C:cytoplasm"/>
    <property type="evidence" value="ECO:0007669"/>
    <property type="project" value="TreeGrafter"/>
</dbReference>
<dbReference type="RefSeq" id="XP_029373814.1">
    <property type="nucleotide sequence ID" value="XM_029517954.1"/>
</dbReference>
<gene>
    <name evidence="3" type="primary">tirap</name>
</gene>
<organism evidence="3 4">
    <name type="scientific">Echeneis naucrates</name>
    <name type="common">Live sharksucker</name>
    <dbReference type="NCBI Taxonomy" id="173247"/>
    <lineage>
        <taxon>Eukaryota</taxon>
        <taxon>Metazoa</taxon>
        <taxon>Chordata</taxon>
        <taxon>Craniata</taxon>
        <taxon>Vertebrata</taxon>
        <taxon>Euteleostomi</taxon>
        <taxon>Actinopterygii</taxon>
        <taxon>Neopterygii</taxon>
        <taxon>Teleostei</taxon>
        <taxon>Neoteleostei</taxon>
        <taxon>Acanthomorphata</taxon>
        <taxon>Carangaria</taxon>
        <taxon>Carangiformes</taxon>
        <taxon>Echeneidae</taxon>
        <taxon>Echeneis</taxon>
    </lineage>
</organism>
<dbReference type="GeneID" id="115053336"/>
<dbReference type="GO" id="GO:0043123">
    <property type="term" value="P:positive regulation of canonical NF-kappaB signal transduction"/>
    <property type="evidence" value="ECO:0007669"/>
    <property type="project" value="TreeGrafter"/>
</dbReference>
<dbReference type="Pfam" id="PF13676">
    <property type="entry name" value="TIR_2"/>
    <property type="match status" value="1"/>
</dbReference>
<dbReference type="GO" id="GO:0005886">
    <property type="term" value="C:plasma membrane"/>
    <property type="evidence" value="ECO:0007669"/>
    <property type="project" value="TreeGrafter"/>
</dbReference>
<feature type="compositionally biased region" description="Basic and acidic residues" evidence="1">
    <location>
        <begin position="250"/>
        <end position="259"/>
    </location>
</feature>
<feature type="region of interest" description="Disordered" evidence="1">
    <location>
        <begin position="1"/>
        <end position="59"/>
    </location>
</feature>
<dbReference type="GO" id="GO:2000343">
    <property type="term" value="P:positive regulation of chemokine (C-X-C motif) ligand 2 production"/>
    <property type="evidence" value="ECO:0007669"/>
    <property type="project" value="TreeGrafter"/>
</dbReference>
<evidence type="ECO:0000313" key="3">
    <source>
        <dbReference type="Ensembl" id="ENSENLP00000019756.1"/>
    </source>
</evidence>
<dbReference type="PANTHER" id="PTHR22662:SF0">
    <property type="entry name" value="TOLL_INTERLEUKIN-1 RECEPTOR DOMAIN-CONTAINING ADAPTER PROTEIN"/>
    <property type="match status" value="1"/>
</dbReference>
<dbReference type="GO" id="GO:0035663">
    <property type="term" value="F:Toll-like receptor 2 binding"/>
    <property type="evidence" value="ECO:0007669"/>
    <property type="project" value="TreeGrafter"/>
</dbReference>